<keyword evidence="4" id="KW-1185">Reference proteome</keyword>
<evidence type="ECO:0000256" key="2">
    <source>
        <dbReference type="SAM" id="Phobius"/>
    </source>
</evidence>
<evidence type="ECO:0000256" key="1">
    <source>
        <dbReference type="SAM" id="MobiDB-lite"/>
    </source>
</evidence>
<evidence type="ECO:0000313" key="4">
    <source>
        <dbReference type="Proteomes" id="UP000279259"/>
    </source>
</evidence>
<sequence length="304" mass="31865">MSSLPSATAIASSTASAVASASASASSSSSSSDNSAGTFYKNLFYILIGLLCAFGLVSFLSLLRARHRRNAIIREAHRLGVLVPGIEGYIPLRERQLLPWAKADGSELPDWWEVTKAGWAEKWLGRGTGSGGVGVGAGAGAGAEDGANRGESSSGGSGGNSGNAEDAARMGDEEKTIPLLGSGEDDSPDLNFVIPSRSHPPLADTSPSEPIPQSTIPYFPNHLAYRAASLRAPPSRFKAEEPETLDQLDGELLDVVTIIKMPMREGTAQVPEGEEVLWEWGGIELGIVQLRVGSSHEHASESVS</sequence>
<comment type="caution">
    <text evidence="3">The sequence shown here is derived from an EMBL/GenBank/DDBJ whole genome shotgun (WGS) entry which is preliminary data.</text>
</comment>
<keyword evidence="2" id="KW-0472">Membrane</keyword>
<reference evidence="3 4" key="1">
    <citation type="submission" date="2018-11" db="EMBL/GenBank/DDBJ databases">
        <title>Genome sequence of Saitozyma podzolica DSM 27192.</title>
        <authorList>
            <person name="Aliyu H."/>
            <person name="Gorte O."/>
            <person name="Ochsenreither K."/>
        </authorList>
    </citation>
    <scope>NUCLEOTIDE SEQUENCE [LARGE SCALE GENOMIC DNA]</scope>
    <source>
        <strain evidence="3 4">DSM 27192</strain>
    </source>
</reference>
<feature type="region of interest" description="Disordered" evidence="1">
    <location>
        <begin position="135"/>
        <end position="211"/>
    </location>
</feature>
<gene>
    <name evidence="3" type="ORF">EHS25_004284</name>
</gene>
<proteinExistence type="predicted"/>
<keyword evidence="2" id="KW-0812">Transmembrane</keyword>
<keyword evidence="2" id="KW-1133">Transmembrane helix</keyword>
<dbReference type="OrthoDB" id="2572232at2759"/>
<dbReference type="EMBL" id="RSCD01000002">
    <property type="protein sequence ID" value="RSH94481.1"/>
    <property type="molecule type" value="Genomic_DNA"/>
</dbReference>
<dbReference type="Proteomes" id="UP000279259">
    <property type="component" value="Unassembled WGS sequence"/>
</dbReference>
<protein>
    <submittedName>
        <fullName evidence="3">Uncharacterized protein</fullName>
    </submittedName>
</protein>
<feature type="compositionally biased region" description="Basic and acidic residues" evidence="1">
    <location>
        <begin position="166"/>
        <end position="176"/>
    </location>
</feature>
<evidence type="ECO:0000313" key="3">
    <source>
        <dbReference type="EMBL" id="RSH94481.1"/>
    </source>
</evidence>
<name>A0A427YU07_9TREE</name>
<organism evidence="3 4">
    <name type="scientific">Saitozyma podzolica</name>
    <dbReference type="NCBI Taxonomy" id="1890683"/>
    <lineage>
        <taxon>Eukaryota</taxon>
        <taxon>Fungi</taxon>
        <taxon>Dikarya</taxon>
        <taxon>Basidiomycota</taxon>
        <taxon>Agaricomycotina</taxon>
        <taxon>Tremellomycetes</taxon>
        <taxon>Tremellales</taxon>
        <taxon>Trimorphomycetaceae</taxon>
        <taxon>Saitozyma</taxon>
    </lineage>
</organism>
<dbReference type="AlphaFoldDB" id="A0A427YU07"/>
<feature type="transmembrane region" description="Helical" evidence="2">
    <location>
        <begin position="43"/>
        <end position="63"/>
    </location>
</feature>
<accession>A0A427YU07</accession>